<dbReference type="FunFam" id="1.10.8.710:FF:000007">
    <property type="entry name" value="Putative dynein heavy chain"/>
    <property type="match status" value="1"/>
</dbReference>
<keyword evidence="12" id="KW-0505">Motor protein</keyword>
<dbReference type="VEuPathDB" id="ToxoDB:cyc_03719"/>
<dbReference type="Pfam" id="PF03028">
    <property type="entry name" value="Dynein_heavy"/>
    <property type="match status" value="1"/>
</dbReference>
<dbReference type="InterPro" id="IPR004273">
    <property type="entry name" value="Dynein_heavy_D6_P-loop"/>
</dbReference>
<name>A0A1D3CXC0_9EIME</name>
<keyword evidence="4" id="KW-0963">Cytoplasm</keyword>
<dbReference type="Gene3D" id="1.20.58.1120">
    <property type="match status" value="1"/>
</dbReference>
<evidence type="ECO:0000256" key="10">
    <source>
        <dbReference type="ARBA" id="ARBA00023054"/>
    </source>
</evidence>
<dbReference type="Pfam" id="PF12774">
    <property type="entry name" value="AAA_6"/>
    <property type="match status" value="1"/>
</dbReference>
<dbReference type="FunFam" id="3.40.50.300:FF:001275">
    <property type="entry name" value="Dynein heavy chain, putative"/>
    <property type="match status" value="1"/>
</dbReference>
<dbReference type="EMBL" id="JROU02001615">
    <property type="protein sequence ID" value="OEH75838.1"/>
    <property type="molecule type" value="Genomic_DNA"/>
</dbReference>
<dbReference type="Pfam" id="PF12777">
    <property type="entry name" value="MT"/>
    <property type="match status" value="1"/>
</dbReference>
<dbReference type="InterPro" id="IPR014756">
    <property type="entry name" value="Ig_E-set"/>
</dbReference>
<dbReference type="SMART" id="SM00382">
    <property type="entry name" value="AAA"/>
    <property type="match status" value="2"/>
</dbReference>
<comment type="caution">
    <text evidence="19">The sequence shown here is derived from an EMBL/GenBank/DDBJ whole genome shotgun (WGS) entry which is preliminary data.</text>
</comment>
<dbReference type="FunFam" id="1.20.920.20:FF:000001">
    <property type="entry name" value="dynein heavy chain 2, axonemal"/>
    <property type="match status" value="1"/>
</dbReference>
<evidence type="ECO:0000256" key="13">
    <source>
        <dbReference type="ARBA" id="ARBA00023212"/>
    </source>
</evidence>
<feature type="coiled-coil region" evidence="16">
    <location>
        <begin position="2189"/>
        <end position="2258"/>
    </location>
</feature>
<dbReference type="InterPro" id="IPR024317">
    <property type="entry name" value="Dynein_heavy_chain_D4_dom"/>
</dbReference>
<feature type="region of interest" description="Disordered" evidence="17">
    <location>
        <begin position="2636"/>
        <end position="2730"/>
    </location>
</feature>
<evidence type="ECO:0000313" key="20">
    <source>
        <dbReference type="Proteomes" id="UP000095192"/>
    </source>
</evidence>
<dbReference type="InterPro" id="IPR003593">
    <property type="entry name" value="AAA+_ATPase"/>
</dbReference>
<feature type="compositionally biased region" description="Low complexity" evidence="17">
    <location>
        <begin position="1"/>
        <end position="17"/>
    </location>
</feature>
<dbReference type="VEuPathDB" id="ToxoDB:LOC34621455"/>
<evidence type="ECO:0000259" key="18">
    <source>
        <dbReference type="SMART" id="SM00382"/>
    </source>
</evidence>
<keyword evidence="3" id="KW-0880">Kelch repeat</keyword>
<dbReference type="PANTHER" id="PTHR45703">
    <property type="entry name" value="DYNEIN HEAVY CHAIN"/>
    <property type="match status" value="1"/>
</dbReference>
<dbReference type="Gene3D" id="3.20.180.20">
    <property type="entry name" value="Dynein heavy chain, N-terminal domain 2"/>
    <property type="match status" value="1"/>
</dbReference>
<dbReference type="Gene3D" id="1.10.8.710">
    <property type="match status" value="1"/>
</dbReference>
<dbReference type="InterPro" id="IPR017868">
    <property type="entry name" value="Filamin/ABP280_repeat-like"/>
</dbReference>
<evidence type="ECO:0000256" key="14">
    <source>
        <dbReference type="ARBA" id="ARBA00023273"/>
    </source>
</evidence>
<keyword evidence="10 16" id="KW-0175">Coiled coil</keyword>
<dbReference type="Gene3D" id="1.20.920.20">
    <property type="match status" value="1"/>
</dbReference>
<dbReference type="GO" id="GO:0045505">
    <property type="term" value="F:dynein intermediate chain binding"/>
    <property type="evidence" value="ECO:0007669"/>
    <property type="project" value="InterPro"/>
</dbReference>
<evidence type="ECO:0000256" key="11">
    <source>
        <dbReference type="ARBA" id="ARBA00023069"/>
    </source>
</evidence>
<dbReference type="SUPFAM" id="SSF81296">
    <property type="entry name" value="E set domains"/>
    <property type="match status" value="1"/>
</dbReference>
<dbReference type="PANTHER" id="PTHR45703:SF8">
    <property type="entry name" value="DYNEINS HEAVY CHAIN"/>
    <property type="match status" value="1"/>
</dbReference>
<reference evidence="19 20" key="1">
    <citation type="journal article" date="2016" name="BMC Genomics">
        <title>Comparative genomics reveals Cyclospora cayetanensis possesses coccidia-like metabolism and invasion components but unique surface antigens.</title>
        <authorList>
            <person name="Liu S."/>
            <person name="Wang L."/>
            <person name="Zheng H."/>
            <person name="Xu Z."/>
            <person name="Roellig D.M."/>
            <person name="Li N."/>
            <person name="Frace M.A."/>
            <person name="Tang K."/>
            <person name="Arrowood M.J."/>
            <person name="Moss D.M."/>
            <person name="Zhang L."/>
            <person name="Feng Y."/>
            <person name="Xiao L."/>
        </authorList>
    </citation>
    <scope>NUCLEOTIDE SEQUENCE [LARGE SCALE GENOMIC DNA]</scope>
    <source>
        <strain evidence="19 20">CHN_HEN01</strain>
    </source>
</reference>
<dbReference type="GO" id="GO:0051959">
    <property type="term" value="F:dynein light intermediate chain binding"/>
    <property type="evidence" value="ECO:0007669"/>
    <property type="project" value="InterPro"/>
</dbReference>
<feature type="region of interest" description="Disordered" evidence="17">
    <location>
        <begin position="1"/>
        <end position="26"/>
    </location>
</feature>
<evidence type="ECO:0000313" key="19">
    <source>
        <dbReference type="EMBL" id="OEH75838.1"/>
    </source>
</evidence>
<dbReference type="InterPro" id="IPR035706">
    <property type="entry name" value="AAA_9"/>
</dbReference>
<dbReference type="PROSITE" id="PS50194">
    <property type="entry name" value="FILAMIN_REPEAT"/>
    <property type="match status" value="1"/>
</dbReference>
<protein>
    <recommendedName>
        <fullName evidence="18">AAA+ ATPase domain-containing protein</fullName>
    </recommendedName>
</protein>
<organism evidence="19 20">
    <name type="scientific">Cyclospora cayetanensis</name>
    <dbReference type="NCBI Taxonomy" id="88456"/>
    <lineage>
        <taxon>Eukaryota</taxon>
        <taxon>Sar</taxon>
        <taxon>Alveolata</taxon>
        <taxon>Apicomplexa</taxon>
        <taxon>Conoidasida</taxon>
        <taxon>Coccidia</taxon>
        <taxon>Eucoccidiorida</taxon>
        <taxon>Eimeriorina</taxon>
        <taxon>Eimeriidae</taxon>
        <taxon>Cyclospora</taxon>
    </lineage>
</organism>
<feature type="compositionally biased region" description="Polar residues" evidence="17">
    <location>
        <begin position="2636"/>
        <end position="2646"/>
    </location>
</feature>
<comment type="similarity">
    <text evidence="2">Belongs to the dynein heavy chain family.</text>
</comment>
<dbReference type="FunFam" id="3.40.50.300:FF:002141">
    <property type="entry name" value="Dynein heavy chain"/>
    <property type="match status" value="1"/>
</dbReference>
<feature type="repeat" description="Filamin" evidence="15">
    <location>
        <begin position="26"/>
        <end position="83"/>
    </location>
</feature>
<sequence>MAACGSAQQPSSLQQASDEPTITDAPSEIPLQLPVCVDDYENGTYLATYTAPFPGRVSVQILLDSQDGTPVQDIRGSPFLATFVEKPRPRANEFSGPTVAAFVANAMSLLEKFCLRTEAGLQASSMEILAALAQNRRQELAGLFEEEAAKTRRAIQELNTYVCSLQETLAEERFYSFQTPPAEARSRIKEIMERTGEMVRTLEALQAPASSFDFPELLNESREKLVSMETELQNVTQFWNVAESMLQQIEGFRELRWQDVDGVQIEIAIKAMQTNLRKNVKVDKKSDAYVGLAAALKTWAQIAPLITELRGAYMRDRHWNELLELARKSLQISADTRLGEIEGLNLLALQASVEEVSDKAKQEEAIEKNLTLLANTWESALFVLTPARQSNVSLLSLSEECSEMLEEHQMLVQNMIASKFFATFETEVIHWQKVLATVGEVTQLMREVQRSWTFLENLFLHSEEVKRELPEEAKRFVALDLSMKQVLREGADNSKVKDFCVTPEIANQLDELQKQLSMCEKALNEFMDSKRKTFPRFFFVSSVDLLDILSHGNDPPAVMVHMPKIFQAIQQFNWRNALPSDKDQGRPVAIGITSCVGSEQLALPQEMAFRGKVECYLDDCISMMHSTVRHYLKKSFAARLTASSKVDWLVSDPAAQATLLVNTATWVAHIEDAFASMQENPGSLEACMERHVSELRSSITLVQGTLTPAIRQKLMCVITIDTHGRDVIQRLLAEKASSVDCFQWQSQLKYFWDAENQEVVVRITDASFGYGYEYLGNGPRLVVTPLTDRIYVTATQALHLAMGCAPAGPAGTGKTETTKDLASALGKACYVFNCSDQMDYQSMANIFKGLAASGSWGCFDEFNRLVPAVLSVCSVQFKAVLDAIKAHAKTFFIQGDEIALDPTCGVFITMNPGYLGRSELPEGLKTLFRPITVVVPDLELICENMLMAEGFVEAKELARKFTRLYALCKDLLSSAPHYDWGLRATKSVLVVAGTFKRQWPDLSEQAILMKALRDSNLAKIVADDAKVFQGLLSDLFPGVEPPPQTDEAFSEAVVRICNEMGLTVNDSLSLKTLQMRDLLAIRMCVFVMGRPASGKSTVWKVLAKAQDALGSKTTIVDINPKSVTTDELYGYVKMSTREWQDGILSKTMRSLGQVGDTMPKWIVLDGDLDANWIESMNSVMDDNRILTLASNERIPLKPHMRMIFEIRDLNYASPATVSRAGIIFVSDTAGEQWRSYARSWLQRQSWSDSTKGIIGKLFEKYCPDTLDFIERQCKLSVQVYSLQIVAALCNMLEGLYPEEPQAPEFAFVFCLVWAAGGSLQEKDGIDYRRQFSNWWRSEWKVIKFPSKGTIFEYFVDAAKFESWESQVPCFDFQGTQGIDNISVPTAETVSMLHFCKTILKLHAPVMCIGSSGCGKTQLCKAALASLSPQSYSAFTVNFNFYTDSALLQTLLEQPLEKKAGRQFGPPGKVHLVYFLDDLNMPQLDPYNTQSAIALLRQHLDYQHWLDRNKMQIKDIGNTQVLAAMNPTVGSFVVNPRLSRHFWVLNVPMPELTSIFTVYASILNGSFGARNFRKAVKEQIMSLIKATMSIHSEDPEKLVLLWLHECERTFSDRLVSQEDALRYRAIAAECTKRTFGKLNLGKFVQAKNPEPLIFAHFGKEGTGAYDRIATMDELATVLRGALNDYNEINPAMDLVLFDDAMHHVCRISRVINNRSGHALVVGVGGSGKQSLTRLASFISGFSTQQLCISSTYDVRDLKTDIRSMYSRAALKDEGVVFLLSDAQIANERFLVYVNDILASGEIADLYEGDDKDQLINSIRPLAKAAGVSDTREGCWSFFMDKIKRNLHMVLCMSPVHDNLRTRARKFPALVNCTVIDWFQPWPYEALHSVASKFCAELPIGDGDRASVVDFLPYMFYAVNEAAKTYLEVDRRYAYVTPKTFIEAMKLYKVMLLKRISSVEEHSDRLSSGLSKLMDTQEKVSALEDDLREKTVTVEEKRAAAEEFAHKVGEEKTKVTAQSENANIEALKCAEIQKSVLEQRASCEADLEKAIPLVEQAEAALNTLNKKDFQEAKALNKPPPGVEDITAAVMHLLASVDPIIEVDKQGKLKDKSWKGAQKMMNNPEKFLQTLKDFKALIDEGHVPEQNFKAVEPLLALPHFNREAIQKKSTAAAGLADWVVNIYQYYSVVVAVEPKRRALAEATHQLEEANRKLVEVQELVAELEEKLGTLVAEFDAAIAEKNDVEAEAEKCRRKLDLAQRLMRSLGSEGARWGQMIDDLKEQRRLSVGDTLLSSAFVAYAGVFSKKYRDWLHHEKAVPFLLDRGVAIQQPTDVLAQLTDKAEMALWSNQGLPSDATSLENGAIASCTERWPLMIDPQLQGRNWILEKEKVHRLQASENCTEYLVLRLNTPQLVALVEQAIQQGTSVLIENIEQSIDPVLAPVVGRMTIRRGRSQYLKLGDKELAYNPSFRLFLQTRMSNPHYPPELQAECTLINFTVTEKGLEDQLLDLTIQKEQPKLFQRRLQLVQQQNEFTILLADLESTLLKDISSAEGDVLENTELIQNLEKTKMVTTEVSDKVALAKVTEEKLNTLSEMYRPVARRGATLFFLLAQLFKIHSFYLFSMESFVAVVNRAIDSISTRSHNSGNEAASQDESDGGGTDPQRASHHHFPSGEGPLTTGTNISSCHDVSKDNSSRSEAEIEASQSPDDSVRPADATVCYGGGTVSQEEPESAEHCPAVSMASSATKHIPDEKEINNDDSDIEADASRVALLKDVITKFTFVSCNRGLFDKHKLTVAVFLALRIMASLHPARAPCSAHNPDVEQKSVTEEEVRLLSQVRPDPSAPPIPESARSWLGTAQWACCRSLEQLKAFKNNQVSLLQNFDQDSLGWSRPDRMMAALQQFVAAQLGQFYIEPPAIDIREIEKEADRFTPLFIVLFPGVDPTPALEAIARSKGCTAQMSDVNYIAHHCSGVDKVRRTAAETGGWVVLQNVHLMQDWLKASNY</sequence>
<dbReference type="GO" id="GO:0030286">
    <property type="term" value="C:dynein complex"/>
    <property type="evidence" value="ECO:0007669"/>
    <property type="project" value="UniProtKB-KW"/>
</dbReference>
<keyword evidence="6" id="KW-0677">Repeat</keyword>
<feature type="domain" description="AAA+ ATPase" evidence="18">
    <location>
        <begin position="1401"/>
        <end position="1547"/>
    </location>
</feature>
<dbReference type="Proteomes" id="UP000095192">
    <property type="component" value="Unassembled WGS sequence"/>
</dbReference>
<dbReference type="Gene3D" id="1.10.8.1220">
    <property type="match status" value="1"/>
</dbReference>
<dbReference type="GO" id="GO:0005930">
    <property type="term" value="C:axoneme"/>
    <property type="evidence" value="ECO:0007669"/>
    <property type="project" value="UniProtKB-SubCell"/>
</dbReference>
<dbReference type="Gene3D" id="6.10.140.1060">
    <property type="match status" value="1"/>
</dbReference>
<evidence type="ECO:0000256" key="4">
    <source>
        <dbReference type="ARBA" id="ARBA00022490"/>
    </source>
</evidence>
<evidence type="ECO:0000256" key="2">
    <source>
        <dbReference type="ARBA" id="ARBA00008887"/>
    </source>
</evidence>
<feature type="compositionally biased region" description="Polar residues" evidence="17">
    <location>
        <begin position="2674"/>
        <end position="2683"/>
    </location>
</feature>
<keyword evidence="8" id="KW-0067">ATP-binding</keyword>
<dbReference type="InterPro" id="IPR041466">
    <property type="entry name" value="Dynein_AAA5_ext"/>
</dbReference>
<dbReference type="GO" id="GO:0008569">
    <property type="term" value="F:minus-end-directed microtubule motor activity"/>
    <property type="evidence" value="ECO:0007669"/>
    <property type="project" value="InterPro"/>
</dbReference>
<evidence type="ECO:0000256" key="9">
    <source>
        <dbReference type="ARBA" id="ARBA00023017"/>
    </source>
</evidence>
<evidence type="ECO:0000256" key="16">
    <source>
        <dbReference type="SAM" id="Coils"/>
    </source>
</evidence>
<evidence type="ECO:0000256" key="6">
    <source>
        <dbReference type="ARBA" id="ARBA00022737"/>
    </source>
</evidence>
<keyword evidence="5" id="KW-0493">Microtubule</keyword>
<dbReference type="Gene3D" id="1.10.287.2620">
    <property type="match status" value="1"/>
</dbReference>
<dbReference type="FunFam" id="1.20.140.100:FF:000001">
    <property type="entry name" value="dynein heavy chain 17, axonemal"/>
    <property type="match status" value="1"/>
</dbReference>
<dbReference type="GO" id="GO:0005874">
    <property type="term" value="C:microtubule"/>
    <property type="evidence" value="ECO:0007669"/>
    <property type="project" value="UniProtKB-KW"/>
</dbReference>
<keyword evidence="7" id="KW-0547">Nucleotide-binding</keyword>
<dbReference type="Gene3D" id="3.40.50.300">
    <property type="entry name" value="P-loop containing nucleotide triphosphate hydrolases"/>
    <property type="match status" value="6"/>
</dbReference>
<feature type="domain" description="AAA+ ATPase" evidence="18">
    <location>
        <begin position="800"/>
        <end position="938"/>
    </location>
</feature>
<dbReference type="GO" id="GO:0005524">
    <property type="term" value="F:ATP binding"/>
    <property type="evidence" value="ECO:0007669"/>
    <property type="project" value="UniProtKB-KW"/>
</dbReference>
<dbReference type="SUPFAM" id="SSF52540">
    <property type="entry name" value="P-loop containing nucleoside triphosphate hydrolases"/>
    <property type="match status" value="4"/>
</dbReference>
<evidence type="ECO:0000256" key="15">
    <source>
        <dbReference type="PROSITE-ProRule" id="PRU00087"/>
    </source>
</evidence>
<dbReference type="GO" id="GO:0007018">
    <property type="term" value="P:microtubule-based movement"/>
    <property type="evidence" value="ECO:0007669"/>
    <property type="project" value="InterPro"/>
</dbReference>
<dbReference type="Gene3D" id="1.20.920.30">
    <property type="match status" value="1"/>
</dbReference>
<dbReference type="InterPro" id="IPR042222">
    <property type="entry name" value="Dynein_2_N"/>
</dbReference>
<dbReference type="FunFam" id="3.40.50.300:FF:000738">
    <property type="entry name" value="Dynein heavy chain axonemal"/>
    <property type="match status" value="1"/>
</dbReference>
<dbReference type="InterPro" id="IPR027417">
    <property type="entry name" value="P-loop_NTPase"/>
</dbReference>
<dbReference type="InParanoid" id="A0A1D3CXC0"/>
<evidence type="ECO:0000256" key="17">
    <source>
        <dbReference type="SAM" id="MobiDB-lite"/>
    </source>
</evidence>
<dbReference type="Pfam" id="PF12781">
    <property type="entry name" value="AAA_9"/>
    <property type="match status" value="1"/>
</dbReference>
<dbReference type="InterPro" id="IPR035699">
    <property type="entry name" value="AAA_6"/>
</dbReference>
<evidence type="ECO:0000256" key="3">
    <source>
        <dbReference type="ARBA" id="ARBA00022441"/>
    </source>
</evidence>
<comment type="subcellular location">
    <subcellularLocation>
        <location evidence="1">Cytoplasm</location>
        <location evidence="1">Cytoskeleton</location>
        <location evidence="1">Cilium axoneme</location>
    </subcellularLocation>
</comment>
<dbReference type="Pfam" id="PF12775">
    <property type="entry name" value="AAA_7"/>
    <property type="match status" value="1"/>
</dbReference>
<evidence type="ECO:0000256" key="7">
    <source>
        <dbReference type="ARBA" id="ARBA00022741"/>
    </source>
</evidence>
<dbReference type="Pfam" id="PF12780">
    <property type="entry name" value="AAA_8"/>
    <property type="match status" value="1"/>
</dbReference>
<dbReference type="InterPro" id="IPR043157">
    <property type="entry name" value="Dynein_AAA1S"/>
</dbReference>
<dbReference type="InterPro" id="IPR024743">
    <property type="entry name" value="Dynein_HC_stalk"/>
</dbReference>
<dbReference type="Gene3D" id="1.20.140.100">
    <property type="entry name" value="Dynein heavy chain, N-terminal domain 2"/>
    <property type="match status" value="1"/>
</dbReference>
<keyword evidence="9" id="KW-0243">Dynein</keyword>
<dbReference type="InterPro" id="IPR042228">
    <property type="entry name" value="Dynein_linker_3"/>
</dbReference>
<evidence type="ECO:0000256" key="1">
    <source>
        <dbReference type="ARBA" id="ARBA00004430"/>
    </source>
</evidence>
<keyword evidence="20" id="KW-1185">Reference proteome</keyword>
<feature type="compositionally biased region" description="Basic and acidic residues" evidence="17">
    <location>
        <begin position="2684"/>
        <end position="2695"/>
    </location>
</feature>
<accession>A0A1D3CXC0</accession>
<dbReference type="Pfam" id="PF08393">
    <property type="entry name" value="DHC_N2"/>
    <property type="match status" value="1"/>
</dbReference>
<dbReference type="Pfam" id="PF17852">
    <property type="entry name" value="Dynein_AAA_lid"/>
    <property type="match status" value="1"/>
</dbReference>
<evidence type="ECO:0000256" key="5">
    <source>
        <dbReference type="ARBA" id="ARBA00022701"/>
    </source>
</evidence>
<evidence type="ECO:0000256" key="8">
    <source>
        <dbReference type="ARBA" id="ARBA00022840"/>
    </source>
</evidence>
<proteinExistence type="inferred from homology"/>
<dbReference type="InterPro" id="IPR013602">
    <property type="entry name" value="Dynein_heavy_linker"/>
</dbReference>
<keyword evidence="13" id="KW-0206">Cytoskeleton</keyword>
<evidence type="ECO:0000256" key="12">
    <source>
        <dbReference type="ARBA" id="ARBA00023175"/>
    </source>
</evidence>
<dbReference type="InterPro" id="IPR026983">
    <property type="entry name" value="DHC"/>
</dbReference>
<keyword evidence="14" id="KW-0966">Cell projection</keyword>
<dbReference type="FunFam" id="3.40.50.300:FF:000049">
    <property type="entry name" value="Dynein, axonemal, heavy chain 5"/>
    <property type="match status" value="1"/>
</dbReference>
<gene>
    <name evidence="19" type="ORF">cyc_03719</name>
</gene>
<keyword evidence="11" id="KW-0969">Cilium</keyword>
<dbReference type="Gene3D" id="2.60.40.10">
    <property type="entry name" value="Immunoglobulins"/>
    <property type="match status" value="1"/>
</dbReference>
<dbReference type="InterPro" id="IPR013783">
    <property type="entry name" value="Ig-like_fold"/>
</dbReference>